<dbReference type="GO" id="GO:0016787">
    <property type="term" value="F:hydrolase activity"/>
    <property type="evidence" value="ECO:0007669"/>
    <property type="project" value="UniProtKB-KW"/>
</dbReference>
<dbReference type="PANTHER" id="PTHR43611:SF3">
    <property type="entry name" value="FLAVIN MONONUCLEOTIDE HYDROLASE 1, CHLOROPLATIC"/>
    <property type="match status" value="1"/>
</dbReference>
<evidence type="ECO:0000313" key="1">
    <source>
        <dbReference type="EMBL" id="PKQ70557.1"/>
    </source>
</evidence>
<dbReference type="RefSeq" id="WP_101357739.1">
    <property type="nucleotide sequence ID" value="NZ_NKXO01000005.1"/>
</dbReference>
<dbReference type="OrthoDB" id="9797415at2"/>
<proteinExistence type="predicted"/>
<dbReference type="Gene3D" id="1.10.150.240">
    <property type="entry name" value="Putative phosphatase, domain 2"/>
    <property type="match status" value="1"/>
</dbReference>
<dbReference type="Gene3D" id="3.40.50.1000">
    <property type="entry name" value="HAD superfamily/HAD-like"/>
    <property type="match status" value="1"/>
</dbReference>
<dbReference type="SFLD" id="SFLDG01129">
    <property type="entry name" value="C1.5:_HAD__Beta-PGM__Phosphata"/>
    <property type="match status" value="1"/>
</dbReference>
<dbReference type="InterPro" id="IPR023214">
    <property type="entry name" value="HAD_sf"/>
</dbReference>
<dbReference type="AlphaFoldDB" id="A0A2N3IJS3"/>
<dbReference type="Pfam" id="PF00702">
    <property type="entry name" value="Hydrolase"/>
    <property type="match status" value="1"/>
</dbReference>
<evidence type="ECO:0000313" key="2">
    <source>
        <dbReference type="Proteomes" id="UP000233387"/>
    </source>
</evidence>
<name>A0A2N3IJS3_9BACT</name>
<dbReference type="NCBIfam" id="TIGR01509">
    <property type="entry name" value="HAD-SF-IA-v3"/>
    <property type="match status" value="1"/>
</dbReference>
<keyword evidence="2" id="KW-1185">Reference proteome</keyword>
<reference evidence="1 2" key="1">
    <citation type="submission" date="2017-06" db="EMBL/GenBank/DDBJ databases">
        <title>Raineya orbicola gen. nov., sp. nov. a slightly thermophilic bacterium of the phylum Bacteroidetes and the description of Raineyaceae fam. nov.</title>
        <authorList>
            <person name="Albuquerque L."/>
            <person name="Polonia A.R.M."/>
            <person name="Barroso C."/>
            <person name="Froufe H.J.C."/>
            <person name="Lage O."/>
            <person name="Lobo-Da-Cunha A."/>
            <person name="Egas C."/>
            <person name="Da Costa M.S."/>
        </authorList>
    </citation>
    <scope>NUCLEOTIDE SEQUENCE [LARGE SCALE GENOMIC DNA]</scope>
    <source>
        <strain evidence="1 2">SPSPC-11</strain>
    </source>
</reference>
<dbReference type="PRINTS" id="PR00413">
    <property type="entry name" value="HADHALOGNASE"/>
</dbReference>
<dbReference type="PANTHER" id="PTHR43611">
    <property type="entry name" value="ALPHA-D-GLUCOSE 1-PHOSPHATE PHOSPHATASE"/>
    <property type="match status" value="1"/>
</dbReference>
<organism evidence="1 2">
    <name type="scientific">Raineya orbicola</name>
    <dbReference type="NCBI Taxonomy" id="2016530"/>
    <lineage>
        <taxon>Bacteria</taxon>
        <taxon>Pseudomonadati</taxon>
        <taxon>Bacteroidota</taxon>
        <taxon>Cytophagia</taxon>
        <taxon>Cytophagales</taxon>
        <taxon>Raineyaceae</taxon>
        <taxon>Raineya</taxon>
    </lineage>
</organism>
<dbReference type="SFLD" id="SFLDS00003">
    <property type="entry name" value="Haloacid_Dehalogenase"/>
    <property type="match status" value="1"/>
</dbReference>
<dbReference type="InterPro" id="IPR023198">
    <property type="entry name" value="PGP-like_dom2"/>
</dbReference>
<dbReference type="EMBL" id="NKXO01000005">
    <property type="protein sequence ID" value="PKQ70557.1"/>
    <property type="molecule type" value="Genomic_DNA"/>
</dbReference>
<dbReference type="CDD" id="cd02603">
    <property type="entry name" value="HAD_sEH-N_like"/>
    <property type="match status" value="1"/>
</dbReference>
<dbReference type="InterPro" id="IPR006439">
    <property type="entry name" value="HAD-SF_hydro_IA"/>
</dbReference>
<keyword evidence="1" id="KW-0378">Hydrolase</keyword>
<dbReference type="InterPro" id="IPR036412">
    <property type="entry name" value="HAD-like_sf"/>
</dbReference>
<gene>
    <name evidence="1" type="ORF">Rain11_0477</name>
</gene>
<protein>
    <submittedName>
        <fullName evidence="1">HAD-SF-IA-v3: HAD hydrolase, family IA, variant 3</fullName>
    </submittedName>
</protein>
<comment type="caution">
    <text evidence="1">The sequence shown here is derived from an EMBL/GenBank/DDBJ whole genome shotgun (WGS) entry which is preliminary data.</text>
</comment>
<accession>A0A2N3IJS3</accession>
<dbReference type="Proteomes" id="UP000233387">
    <property type="component" value="Unassembled WGS sequence"/>
</dbReference>
<dbReference type="SUPFAM" id="SSF56784">
    <property type="entry name" value="HAD-like"/>
    <property type="match status" value="1"/>
</dbReference>
<sequence>MQEKKVWVQNLLQNGLEAIIFDLGGVIIDIDFNLTIKELENYTTHQFGEGEYLTKHPIFYEFETGKIGEITFFTEIRKIFGLNATLIELEQAWNALLLDIPQKRVDLLRKLQKELPTFILSNTNPTHLEEVENILRRQTDAQTLKNLVKKPYYSFEVGKAKPETAIYEIVLKENKLNPEKTLFIDDSLRNLEGAKKVGLQTLHITPFAEDICDFFSEYSKK</sequence>